<dbReference type="InterPro" id="IPR013783">
    <property type="entry name" value="Ig-like_fold"/>
</dbReference>
<keyword evidence="8" id="KW-1185">Reference proteome</keyword>
<feature type="compositionally biased region" description="Basic residues" evidence="4">
    <location>
        <begin position="7"/>
        <end position="23"/>
    </location>
</feature>
<dbReference type="InterPro" id="IPR032675">
    <property type="entry name" value="LRR_dom_sf"/>
</dbReference>
<name>A0A154P7B5_DUFNO</name>
<dbReference type="Gene3D" id="3.80.10.10">
    <property type="entry name" value="Ribonuclease Inhibitor"/>
    <property type="match status" value="1"/>
</dbReference>
<evidence type="ECO:0000256" key="3">
    <source>
        <dbReference type="ARBA" id="ARBA00022737"/>
    </source>
</evidence>
<dbReference type="InterPro" id="IPR003961">
    <property type="entry name" value="FN3_dom"/>
</dbReference>
<protein>
    <recommendedName>
        <fullName evidence="6">Fibronectin type-III domain-containing protein</fullName>
    </recommendedName>
</protein>
<dbReference type="InterPro" id="IPR000483">
    <property type="entry name" value="Cys-rich_flank_reg_C"/>
</dbReference>
<dbReference type="PROSITE" id="PS50853">
    <property type="entry name" value="FN3"/>
    <property type="match status" value="1"/>
</dbReference>
<gene>
    <name evidence="7" type="ORF">WN55_08044</name>
</gene>
<keyword evidence="2" id="KW-0732">Signal</keyword>
<evidence type="ECO:0000256" key="5">
    <source>
        <dbReference type="SAM" id="Phobius"/>
    </source>
</evidence>
<evidence type="ECO:0000256" key="2">
    <source>
        <dbReference type="ARBA" id="ARBA00022729"/>
    </source>
</evidence>
<dbReference type="AlphaFoldDB" id="A0A154P7B5"/>
<feature type="region of interest" description="Disordered" evidence="4">
    <location>
        <begin position="1"/>
        <end position="23"/>
    </location>
</feature>
<keyword evidence="5" id="KW-1133">Transmembrane helix</keyword>
<evidence type="ECO:0000256" key="1">
    <source>
        <dbReference type="ARBA" id="ARBA00022614"/>
    </source>
</evidence>
<feature type="transmembrane region" description="Helical" evidence="5">
    <location>
        <begin position="315"/>
        <end position="338"/>
    </location>
</feature>
<keyword evidence="5" id="KW-0472">Membrane</keyword>
<dbReference type="SMART" id="SM00082">
    <property type="entry name" value="LRRCT"/>
    <property type="match status" value="1"/>
</dbReference>
<proteinExistence type="predicted"/>
<organism evidence="7 8">
    <name type="scientific">Dufourea novaeangliae</name>
    <name type="common">Sweat bee</name>
    <dbReference type="NCBI Taxonomy" id="178035"/>
    <lineage>
        <taxon>Eukaryota</taxon>
        <taxon>Metazoa</taxon>
        <taxon>Ecdysozoa</taxon>
        <taxon>Arthropoda</taxon>
        <taxon>Hexapoda</taxon>
        <taxon>Insecta</taxon>
        <taxon>Pterygota</taxon>
        <taxon>Neoptera</taxon>
        <taxon>Endopterygota</taxon>
        <taxon>Hymenoptera</taxon>
        <taxon>Apocrita</taxon>
        <taxon>Aculeata</taxon>
        <taxon>Apoidea</taxon>
        <taxon>Anthophila</taxon>
        <taxon>Halictidae</taxon>
        <taxon>Rophitinae</taxon>
        <taxon>Dufourea</taxon>
    </lineage>
</organism>
<dbReference type="InterPro" id="IPR036116">
    <property type="entry name" value="FN3_sf"/>
</dbReference>
<keyword evidence="1" id="KW-0433">Leucine-rich repeat</keyword>
<evidence type="ECO:0000313" key="8">
    <source>
        <dbReference type="Proteomes" id="UP000076502"/>
    </source>
</evidence>
<feature type="region of interest" description="Disordered" evidence="4">
    <location>
        <begin position="369"/>
        <end position="394"/>
    </location>
</feature>
<dbReference type="SUPFAM" id="SSF49265">
    <property type="entry name" value="Fibronectin type III"/>
    <property type="match status" value="1"/>
</dbReference>
<accession>A0A154P7B5</accession>
<sequence>MWTTWPRTRRKWSGSSRGRHGARGSRDGFRFIYSVVLAACMAAQEARSAKCPPPDTIPGCPCYNFEDGLFLECAGATEESLRSALSGVIHAAEGEENPLHCDCESQELWEWLRDHQKLVGGGVGRNRGGGGGLRVNDMDSGLLRCEQPPELRGLVFLDLDPHAFCSAPLILKLAIQDIQPFSVLVSWQSRNHSGIRGYQVAYHAMENIDEIKARILEPSSRSTKLSKLSPNTRYLICVLGLGNWMSQHLEEDTVDQFNFSNYETFESTSDVQMADTSTSRCTEVKTLETPDAVISSDGASIGDVGSVSSFLTRRLGLIVGCCMGLVVFLLLVSVLGYLKVKKQRETVKREQPIPPEYISYRHFSIQSGEAGRQASQEGHNSNYVNSMGNTNLNV</sequence>
<reference evidence="7 8" key="1">
    <citation type="submission" date="2015-07" db="EMBL/GenBank/DDBJ databases">
        <title>The genome of Dufourea novaeangliae.</title>
        <authorList>
            <person name="Pan H."/>
            <person name="Kapheim K."/>
        </authorList>
    </citation>
    <scope>NUCLEOTIDE SEQUENCE [LARGE SCALE GENOMIC DNA]</scope>
    <source>
        <strain evidence="7">0120121106</strain>
        <tissue evidence="7">Whole body</tissue>
    </source>
</reference>
<dbReference type="EMBL" id="KQ434829">
    <property type="protein sequence ID" value="KZC07723.1"/>
    <property type="molecule type" value="Genomic_DNA"/>
</dbReference>
<keyword evidence="3" id="KW-0677">Repeat</keyword>
<evidence type="ECO:0000256" key="4">
    <source>
        <dbReference type="SAM" id="MobiDB-lite"/>
    </source>
</evidence>
<dbReference type="Pfam" id="PF00041">
    <property type="entry name" value="fn3"/>
    <property type="match status" value="1"/>
</dbReference>
<keyword evidence="5" id="KW-0812">Transmembrane</keyword>
<dbReference type="Proteomes" id="UP000076502">
    <property type="component" value="Unassembled WGS sequence"/>
</dbReference>
<dbReference type="OrthoDB" id="10027416at2759"/>
<dbReference type="Gene3D" id="2.60.40.10">
    <property type="entry name" value="Immunoglobulins"/>
    <property type="match status" value="1"/>
</dbReference>
<dbReference type="CDD" id="cd00063">
    <property type="entry name" value="FN3"/>
    <property type="match status" value="1"/>
</dbReference>
<evidence type="ECO:0000259" key="6">
    <source>
        <dbReference type="PROSITE" id="PS50853"/>
    </source>
</evidence>
<feature type="compositionally biased region" description="Polar residues" evidence="4">
    <location>
        <begin position="373"/>
        <end position="394"/>
    </location>
</feature>
<evidence type="ECO:0000313" key="7">
    <source>
        <dbReference type="EMBL" id="KZC07723.1"/>
    </source>
</evidence>
<dbReference type="STRING" id="178035.A0A154P7B5"/>
<feature type="domain" description="Fibronectin type-III" evidence="6">
    <location>
        <begin position="167"/>
        <end position="264"/>
    </location>
</feature>